<dbReference type="Gene3D" id="1.10.506.10">
    <property type="entry name" value="GTPase Activation - p120gap, domain 1"/>
    <property type="match status" value="1"/>
</dbReference>
<keyword evidence="3" id="KW-0677">Repeat</keyword>
<feature type="non-terminal residue" evidence="9">
    <location>
        <position position="1"/>
    </location>
</feature>
<keyword evidence="1" id="KW-0343">GTPase activation</keyword>
<evidence type="ECO:0000259" key="7">
    <source>
        <dbReference type="PROSITE" id="PS50003"/>
    </source>
</evidence>
<dbReference type="PROSITE" id="PS50003">
    <property type="entry name" value="PH_DOMAIN"/>
    <property type="match status" value="1"/>
</dbReference>
<feature type="domain" description="PH" evidence="7">
    <location>
        <begin position="209"/>
        <end position="316"/>
    </location>
</feature>
<dbReference type="InterPro" id="IPR001849">
    <property type="entry name" value="PH_domain"/>
</dbReference>
<evidence type="ECO:0000256" key="3">
    <source>
        <dbReference type="ARBA" id="ARBA00022737"/>
    </source>
</evidence>
<dbReference type="PROSITE" id="PS50018">
    <property type="entry name" value="RAS_GTPASE_ACTIV_2"/>
    <property type="match status" value="1"/>
</dbReference>
<evidence type="ECO:0000256" key="2">
    <source>
        <dbReference type="ARBA" id="ARBA00022723"/>
    </source>
</evidence>
<dbReference type="Pfam" id="PF00169">
    <property type="entry name" value="PH"/>
    <property type="match status" value="1"/>
</dbReference>
<dbReference type="SMART" id="SM00233">
    <property type="entry name" value="PH"/>
    <property type="match status" value="1"/>
</dbReference>
<feature type="domain" description="Ras-GAP" evidence="8">
    <location>
        <begin position="1"/>
        <end position="154"/>
    </location>
</feature>
<dbReference type="InterPro" id="IPR001562">
    <property type="entry name" value="Znf_Btk_motif"/>
</dbReference>
<dbReference type="Pfam" id="PF00616">
    <property type="entry name" value="RasGAP"/>
    <property type="match status" value="1"/>
</dbReference>
<accession>A0A7K6WM47</accession>
<organism evidence="9 10">
    <name type="scientific">Steatornis caripensis</name>
    <name type="common">Oilbird</name>
    <dbReference type="NCBI Taxonomy" id="48435"/>
    <lineage>
        <taxon>Eukaryota</taxon>
        <taxon>Metazoa</taxon>
        <taxon>Chordata</taxon>
        <taxon>Craniata</taxon>
        <taxon>Vertebrata</taxon>
        <taxon>Euteleostomi</taxon>
        <taxon>Archelosauria</taxon>
        <taxon>Archosauria</taxon>
        <taxon>Dinosauria</taxon>
        <taxon>Saurischia</taxon>
        <taxon>Theropoda</taxon>
        <taxon>Coelurosauria</taxon>
        <taxon>Aves</taxon>
        <taxon>Neognathae</taxon>
        <taxon>Neoaves</taxon>
        <taxon>Strisores</taxon>
        <taxon>Caprimulgiformes</taxon>
        <taxon>Steatornithidae</taxon>
        <taxon>Steatornis</taxon>
    </lineage>
</organism>
<protein>
    <submittedName>
        <fullName evidence="9">RASL2 protein</fullName>
    </submittedName>
</protein>
<evidence type="ECO:0000256" key="1">
    <source>
        <dbReference type="ARBA" id="ARBA00022468"/>
    </source>
</evidence>
<gene>
    <name evidence="9" type="primary">Rasa4_0</name>
    <name evidence="9" type="ORF">STECAR_R06020</name>
</gene>
<evidence type="ECO:0000256" key="4">
    <source>
        <dbReference type="ARBA" id="ARBA00022771"/>
    </source>
</evidence>
<evidence type="ECO:0000256" key="5">
    <source>
        <dbReference type="ARBA" id="ARBA00022833"/>
    </source>
</evidence>
<dbReference type="Proteomes" id="UP000516988">
    <property type="component" value="Unassembled WGS sequence"/>
</dbReference>
<keyword evidence="2" id="KW-0479">Metal-binding</keyword>
<proteinExistence type="predicted"/>
<dbReference type="SMART" id="SM00323">
    <property type="entry name" value="RasGAP"/>
    <property type="match status" value="1"/>
</dbReference>
<dbReference type="PROSITE" id="PS51113">
    <property type="entry name" value="ZF_BTK"/>
    <property type="match status" value="1"/>
</dbReference>
<dbReference type="SMART" id="SM00107">
    <property type="entry name" value="BTK"/>
    <property type="match status" value="1"/>
</dbReference>
<reference evidence="9 10" key="1">
    <citation type="submission" date="2019-09" db="EMBL/GenBank/DDBJ databases">
        <title>Bird 10,000 Genomes (B10K) Project - Family phase.</title>
        <authorList>
            <person name="Zhang G."/>
        </authorList>
    </citation>
    <scope>NUCLEOTIDE SEQUENCE [LARGE SCALE GENOMIC DNA]</scope>
    <source>
        <strain evidence="9">OUT-0004</strain>
    </source>
</reference>
<evidence type="ECO:0000313" key="10">
    <source>
        <dbReference type="Proteomes" id="UP000516988"/>
    </source>
</evidence>
<dbReference type="InterPro" id="IPR039360">
    <property type="entry name" value="Ras_GTPase"/>
</dbReference>
<dbReference type="Pfam" id="PF00779">
    <property type="entry name" value="BTK"/>
    <property type="match status" value="1"/>
</dbReference>
<dbReference type="Gene3D" id="2.30.29.30">
    <property type="entry name" value="Pleckstrin-homology domain (PH domain)/Phosphotyrosine-binding domain (PTB)"/>
    <property type="match status" value="1"/>
</dbReference>
<feature type="non-terminal residue" evidence="9">
    <location>
        <position position="458"/>
    </location>
</feature>
<dbReference type="EMBL" id="VZSC01013621">
    <property type="protein sequence ID" value="NWX48471.1"/>
    <property type="molecule type" value="Genomic_DNA"/>
</dbReference>
<evidence type="ECO:0000259" key="8">
    <source>
        <dbReference type="PROSITE" id="PS50018"/>
    </source>
</evidence>
<dbReference type="InterPro" id="IPR011993">
    <property type="entry name" value="PH-like_dom_sf"/>
</dbReference>
<dbReference type="SUPFAM" id="SSF50729">
    <property type="entry name" value="PH domain-like"/>
    <property type="match status" value="1"/>
</dbReference>
<keyword evidence="4 6" id="KW-0863">Zinc-finger</keyword>
<keyword evidence="10" id="KW-1185">Reference proteome</keyword>
<dbReference type="InterPro" id="IPR001936">
    <property type="entry name" value="RasGAP_dom"/>
</dbReference>
<keyword evidence="5" id="KW-0862">Zinc</keyword>
<evidence type="ECO:0000313" key="9">
    <source>
        <dbReference type="EMBL" id="NWX48471.1"/>
    </source>
</evidence>
<dbReference type="GO" id="GO:0008270">
    <property type="term" value="F:zinc ion binding"/>
    <property type="evidence" value="ECO:0007669"/>
    <property type="project" value="UniProtKB-KW"/>
</dbReference>
<dbReference type="SUPFAM" id="SSF48350">
    <property type="entry name" value="GTPase activation domain, GAP"/>
    <property type="match status" value="1"/>
</dbReference>
<comment type="caution">
    <text evidence="9">The sequence shown here is derived from an EMBL/GenBank/DDBJ whole genome shotgun (WGS) entry which is preliminary data.</text>
</comment>
<dbReference type="GO" id="GO:0005096">
    <property type="term" value="F:GTPase activator activity"/>
    <property type="evidence" value="ECO:0007669"/>
    <property type="project" value="UniProtKB-KW"/>
</dbReference>
<dbReference type="PANTHER" id="PTHR10194">
    <property type="entry name" value="RAS GTPASE-ACTIVATING PROTEINS"/>
    <property type="match status" value="1"/>
</dbReference>
<dbReference type="FunFam" id="2.30.29.30:FF:000283">
    <property type="entry name" value="Ras GTPase-activating protein 4 isoform 1"/>
    <property type="match status" value="1"/>
</dbReference>
<dbReference type="PROSITE" id="PS00509">
    <property type="entry name" value="RAS_GTPASE_ACTIV_1"/>
    <property type="match status" value="1"/>
</dbReference>
<name>A0A7K6WM47_STECA</name>
<dbReference type="AlphaFoldDB" id="A0A7K6WM47"/>
<dbReference type="OrthoDB" id="1562946at2759"/>
<dbReference type="PANTHER" id="PTHR10194:SF4">
    <property type="entry name" value="RAS GTPASE-ACTIVATING PROTEIN 4-RELATED"/>
    <property type="match status" value="1"/>
</dbReference>
<sequence>QVTGMPYLHAVLGPTITRVFEEKKYVELDPGKVEIKDVGCSGLHRVQTEGEVIEQGRQHLQSYLGELLDAIVKSVPACPPVIRAAFRQLFRRVGERFPQHQHAKFVAVTSFLCLRFFSPAVMTPKLFHLRETHADARTGRTLLLLAKAVQMVGNMEPAAGRAKEAWLAPLLPAVQQGITQMKDFIARLVGTEEEEEEECEGRLLGPPAVVVKEGPLFIHKTRGKGPLLATAAKKLHFCLTGEALSFGKSPGAERSGTIALADILAAEKVEEKSFGSSHVMQVVYVGADGRQETAYLQCKCVNELNQWLSALRKVCVNNPRVLRAYHPGIFRGDRWSCCHQRERTGLGCDRTRQGVTLQDWNDPLDPAAEAQRLFHHLQGLQGTLREKYWELLELEGTQNGPRGEGEFGVVSLPLPPLAGAPLPEVLSRLFRVLGDLEGCHRLAQPPAPPPPALLQLQT</sequence>
<dbReference type="InterPro" id="IPR008936">
    <property type="entry name" value="Rho_GTPase_activation_prot"/>
</dbReference>
<dbReference type="GO" id="GO:0035556">
    <property type="term" value="P:intracellular signal transduction"/>
    <property type="evidence" value="ECO:0007669"/>
    <property type="project" value="InterPro"/>
</dbReference>
<evidence type="ECO:0000256" key="6">
    <source>
        <dbReference type="PROSITE-ProRule" id="PRU00432"/>
    </source>
</evidence>
<dbReference type="InterPro" id="IPR023152">
    <property type="entry name" value="RasGAP_CS"/>
</dbReference>